<organism evidence="1 2">
    <name type="scientific">Candidatus Scalindua japonica</name>
    <dbReference type="NCBI Taxonomy" id="1284222"/>
    <lineage>
        <taxon>Bacteria</taxon>
        <taxon>Pseudomonadati</taxon>
        <taxon>Planctomycetota</taxon>
        <taxon>Candidatus Brocadiia</taxon>
        <taxon>Candidatus Brocadiales</taxon>
        <taxon>Candidatus Scalinduaceae</taxon>
        <taxon>Candidatus Scalindua</taxon>
    </lineage>
</organism>
<evidence type="ECO:0000313" key="2">
    <source>
        <dbReference type="Proteomes" id="UP000218542"/>
    </source>
</evidence>
<keyword evidence="2" id="KW-1185">Reference proteome</keyword>
<proteinExistence type="predicted"/>
<dbReference type="AlphaFoldDB" id="A0A286U2M6"/>
<dbReference type="RefSeq" id="WP_096895767.1">
    <property type="nucleotide sequence ID" value="NZ_BAOS01000031.1"/>
</dbReference>
<gene>
    <name evidence="1" type="ORF">SCALIN_C31_0009</name>
</gene>
<name>A0A286U2M6_9BACT</name>
<dbReference type="EMBL" id="BAOS01000031">
    <property type="protein sequence ID" value="GAX62375.1"/>
    <property type="molecule type" value="Genomic_DNA"/>
</dbReference>
<protein>
    <submittedName>
        <fullName evidence="1">Uncharacterized protein</fullName>
    </submittedName>
</protein>
<sequence>MIEKPDKIVAESIHKKLKEANLLKDRYLSDIVDKLSSGNISEEDWKLMAELSIESNEGVSNVKKD</sequence>
<comment type="caution">
    <text evidence="1">The sequence shown here is derived from an EMBL/GenBank/DDBJ whole genome shotgun (WGS) entry which is preliminary data.</text>
</comment>
<accession>A0A286U2M6</accession>
<reference evidence="2" key="1">
    <citation type="journal article" date="2017" name="Environ. Microbiol. Rep.">
        <title>Genetic Diversity of Marine Anaerobic Ammonium-Oxidizing Bacteria as Revealed by Genomic and Proteomic Analyses of 'Candidatus Scalindua japonica'.</title>
        <authorList>
            <person name="Oshiki M."/>
            <person name="Mizuto K."/>
            <person name="Kimura Z."/>
            <person name="Kindaichi T."/>
            <person name="Satoh H."/>
            <person name="Okabe S."/>
        </authorList>
    </citation>
    <scope>NUCLEOTIDE SEQUENCE [LARGE SCALE GENOMIC DNA]</scope>
    <source>
        <strain evidence="2">husup-a2</strain>
    </source>
</reference>
<evidence type="ECO:0000313" key="1">
    <source>
        <dbReference type="EMBL" id="GAX62375.1"/>
    </source>
</evidence>
<dbReference type="Proteomes" id="UP000218542">
    <property type="component" value="Unassembled WGS sequence"/>
</dbReference>